<dbReference type="Pfam" id="PF23023">
    <property type="entry name" value="Anti-Pycsar_Apyc1"/>
    <property type="match status" value="1"/>
</dbReference>
<evidence type="ECO:0000313" key="6">
    <source>
        <dbReference type="Proteomes" id="UP000199050"/>
    </source>
</evidence>
<evidence type="ECO:0000256" key="2">
    <source>
        <dbReference type="ARBA" id="ARBA00034301"/>
    </source>
</evidence>
<proteinExistence type="predicted"/>
<evidence type="ECO:0000313" key="5">
    <source>
        <dbReference type="EMBL" id="SDK60956.1"/>
    </source>
</evidence>
<gene>
    <name evidence="5" type="ORF">SAMN05216192_14714</name>
</gene>
<dbReference type="SUPFAM" id="SSF56281">
    <property type="entry name" value="Metallo-hydrolase/oxidoreductase"/>
    <property type="match status" value="1"/>
</dbReference>
<evidence type="ECO:0000256" key="1">
    <source>
        <dbReference type="ARBA" id="ARBA00034221"/>
    </source>
</evidence>
<dbReference type="EMBL" id="FNDX01000047">
    <property type="protein sequence ID" value="SDK60956.1"/>
    <property type="molecule type" value="Genomic_DNA"/>
</dbReference>
<sequence>MTVQLQMLGTGDAHATNYYNNNGLLLSPGYNLMIDCGTTAPLALEAAGRSFREVDAVLITHTHSDHAGGLPELARLTHAGSGRKMTLLAAGPLLESLRESYRKSLTGKSASPRSLDEAFEVTPLEPATPHTLSAEVTLELISTPHIRGKDSYSLLLNGDIFYSADMIFQPEFLLKLVRRQGVRKIFHECQLTGPATIHTALSDLLTLPQDVRSLISLMHYSDQKPEFEGKTAEMIFMEQHVVYPL</sequence>
<dbReference type="Proteomes" id="UP000199050">
    <property type="component" value="Unassembled WGS sequence"/>
</dbReference>
<reference evidence="6" key="1">
    <citation type="submission" date="2016-10" db="EMBL/GenBank/DDBJ databases">
        <authorList>
            <person name="Varghese N."/>
            <person name="Submissions S."/>
        </authorList>
    </citation>
    <scope>NUCLEOTIDE SEQUENCE [LARGE SCALE GENOMIC DNA]</scope>
    <source>
        <strain evidence="6">CGMCC 1.11012</strain>
    </source>
</reference>
<evidence type="ECO:0000256" key="3">
    <source>
        <dbReference type="ARBA" id="ARBA00048505"/>
    </source>
</evidence>
<feature type="domain" description="Metallo-beta-lactamase" evidence="4">
    <location>
        <begin position="19"/>
        <end position="219"/>
    </location>
</feature>
<dbReference type="GO" id="GO:0046872">
    <property type="term" value="F:metal ion binding"/>
    <property type="evidence" value="ECO:0007669"/>
    <property type="project" value="UniProtKB-KW"/>
</dbReference>
<dbReference type="PANTHER" id="PTHR42663">
    <property type="entry name" value="HYDROLASE C777.06C-RELATED-RELATED"/>
    <property type="match status" value="1"/>
</dbReference>
<protein>
    <submittedName>
        <fullName evidence="5">Ribonuclease BN, tRNA processing enzyme</fullName>
    </submittedName>
</protein>
<keyword evidence="6" id="KW-1185">Reference proteome</keyword>
<dbReference type="PANTHER" id="PTHR42663:SF6">
    <property type="entry name" value="HYDROLASE C777.06C-RELATED"/>
    <property type="match status" value="1"/>
</dbReference>
<dbReference type="GO" id="GO:0016787">
    <property type="term" value="F:hydrolase activity"/>
    <property type="evidence" value="ECO:0007669"/>
    <property type="project" value="UniProtKB-KW"/>
</dbReference>
<dbReference type="STRING" id="1174501.SAMN05216192_14714"/>
<comment type="catalytic activity">
    <reaction evidence="1">
        <text>3',5'-cyclic CMP + H2O = CMP + H(+)</text>
        <dbReference type="Rhea" id="RHEA:72675"/>
        <dbReference type="ChEBI" id="CHEBI:15377"/>
        <dbReference type="ChEBI" id="CHEBI:15378"/>
        <dbReference type="ChEBI" id="CHEBI:58003"/>
        <dbReference type="ChEBI" id="CHEBI:60377"/>
    </reaction>
    <physiologicalReaction direction="left-to-right" evidence="1">
        <dbReference type="Rhea" id="RHEA:72676"/>
    </physiologicalReaction>
</comment>
<dbReference type="OrthoDB" id="9803916at2"/>
<comment type="catalytic activity">
    <reaction evidence="3">
        <text>3',5'-cyclic UMP + H2O = UMP + H(+)</text>
        <dbReference type="Rhea" id="RHEA:70575"/>
        <dbReference type="ChEBI" id="CHEBI:15377"/>
        <dbReference type="ChEBI" id="CHEBI:15378"/>
        <dbReference type="ChEBI" id="CHEBI:57865"/>
        <dbReference type="ChEBI" id="CHEBI:184387"/>
    </reaction>
    <physiologicalReaction direction="left-to-right" evidence="3">
        <dbReference type="Rhea" id="RHEA:70576"/>
    </physiologicalReaction>
</comment>
<accession>A0A1G9DAL1</accession>
<dbReference type="InterPro" id="IPR001279">
    <property type="entry name" value="Metallo-B-lactamas"/>
</dbReference>
<dbReference type="SMART" id="SM00849">
    <property type="entry name" value="Lactamase_B"/>
    <property type="match status" value="1"/>
</dbReference>
<dbReference type="AlphaFoldDB" id="A0A1G9DAL1"/>
<dbReference type="InterPro" id="IPR036866">
    <property type="entry name" value="RibonucZ/Hydroxyglut_hydro"/>
</dbReference>
<name>A0A1G9DAL1_9BACL</name>
<evidence type="ECO:0000259" key="4">
    <source>
        <dbReference type="SMART" id="SM00849"/>
    </source>
</evidence>
<dbReference type="Gene3D" id="3.60.15.10">
    <property type="entry name" value="Ribonuclease Z/Hydroxyacylglutathione hydrolase-like"/>
    <property type="match status" value="1"/>
</dbReference>
<dbReference type="RefSeq" id="WP_090718827.1">
    <property type="nucleotide sequence ID" value="NZ_CBCSKY010000050.1"/>
</dbReference>
<organism evidence="5 6">
    <name type="scientific">Paenibacillus typhae</name>
    <dbReference type="NCBI Taxonomy" id="1174501"/>
    <lineage>
        <taxon>Bacteria</taxon>
        <taxon>Bacillati</taxon>
        <taxon>Bacillota</taxon>
        <taxon>Bacilli</taxon>
        <taxon>Bacillales</taxon>
        <taxon>Paenibacillaceae</taxon>
        <taxon>Paenibacillus</taxon>
    </lineage>
</organism>
<comment type="function">
    <text evidence="2">Counteracts the endogenous Pycsar antiviral defense system. Phosphodiesterase that enables metal-dependent hydrolysis of host cyclic nucleotide Pycsar defense signals such as cCMP and cUMP.</text>
</comment>